<name>A0A0F5MMV7_9RICK</name>
<keyword evidence="3" id="KW-1185">Reference proteome</keyword>
<dbReference type="SUPFAM" id="SSF53474">
    <property type="entry name" value="alpha/beta-Hydrolases"/>
    <property type="match status" value="1"/>
</dbReference>
<dbReference type="InterPro" id="IPR009656">
    <property type="entry name" value="PHB_depo_C"/>
</dbReference>
<reference evidence="2 3" key="1">
    <citation type="submission" date="2015-02" db="EMBL/GenBank/DDBJ databases">
        <title>Single cell genomics of a rare environmental alphaproteobacterium provides unique insights into Rickettsiaceae evolution.</title>
        <authorList>
            <person name="Martijn J."/>
            <person name="Schulz F."/>
            <person name="Zaremba-Niedzwiedzka K."/>
            <person name="Viklund J."/>
            <person name="Stepanauskas R."/>
            <person name="Andersson S.G.E."/>
            <person name="Horn M."/>
            <person name="Guy L."/>
            <person name="Ettema T.J.G."/>
        </authorList>
    </citation>
    <scope>NUCLEOTIDE SEQUENCE [LARGE SCALE GENOMIC DNA]</scope>
    <source>
        <strain evidence="2 3">SCGC AAA041-L04</strain>
    </source>
</reference>
<organism evidence="2 3">
    <name type="scientific">Candidatus Arcanibacter lacustris</name>
    <dbReference type="NCBI Taxonomy" id="1607817"/>
    <lineage>
        <taxon>Bacteria</taxon>
        <taxon>Pseudomonadati</taxon>
        <taxon>Pseudomonadota</taxon>
        <taxon>Alphaproteobacteria</taxon>
        <taxon>Rickettsiales</taxon>
        <taxon>Candidatus Arcanibacter</taxon>
    </lineage>
</organism>
<dbReference type="PIRSF" id="PIRSF020818">
    <property type="entry name" value="PHB_depoly_PhaZ"/>
    <property type="match status" value="1"/>
</dbReference>
<dbReference type="Proteomes" id="UP000033358">
    <property type="component" value="Unassembled WGS sequence"/>
</dbReference>
<dbReference type="EMBL" id="JYHA01000129">
    <property type="protein sequence ID" value="KKB96130.1"/>
    <property type="molecule type" value="Genomic_DNA"/>
</dbReference>
<feature type="domain" description="PHB de-polymerase C-terminal" evidence="1">
    <location>
        <begin position="210"/>
        <end position="411"/>
    </location>
</feature>
<dbReference type="NCBIfam" id="TIGR01849">
    <property type="entry name" value="PHB_depoly_PhaZ"/>
    <property type="match status" value="1"/>
</dbReference>
<dbReference type="Pfam" id="PF06850">
    <property type="entry name" value="PHB_depo_C"/>
    <property type="match status" value="1"/>
</dbReference>
<dbReference type="PATRIC" id="fig|1607817.3.peg.801"/>
<evidence type="ECO:0000313" key="3">
    <source>
        <dbReference type="Proteomes" id="UP000033358"/>
    </source>
</evidence>
<dbReference type="PANTHER" id="PTHR36837">
    <property type="entry name" value="POLY(3-HYDROXYALKANOATE) POLYMERASE SUBUNIT PHAC"/>
    <property type="match status" value="1"/>
</dbReference>
<dbReference type="InterPro" id="IPR029058">
    <property type="entry name" value="AB_hydrolase_fold"/>
</dbReference>
<sequence length="414" mass="47551">MFTSSNSMLYQYREFFKSSLAPYRFMVQYYEDFEQSEYNFLRGTSLNSVFNASFEMLERITREYPKLGYNIKTCEIDGKKINIIQQTMISKPFCHLIHFKKAQKISQPKLLIISPMSGHHSTLLRHTIQEALPFFDVYITDWIDARYVPLEQGSFDLDDYIDYCVEFSDLLSPKLNILAVCQSAVPALAAISLCYSEKGHEIPDSLTIMGGPIDTRKNPTEVDKFALQRNMDWFEDHVITKVPAGYPGHGRLVYPGFLQLAGFIMMNPQRHIESHVKLFNSIVNNETDKVALQRNFYDEYFSVMDMSAEFYMQTIKSIFKNHDLALGKMKSRGRKIDPSLITKTAMFGIEGEKDDITGIGQTKAGLALCSGLKDDKKQYHLQNGVGHYGIFSGRRYKEEILPLIVKFVKKHSAD</sequence>
<accession>A0A0F5MMV7</accession>
<dbReference type="InterPro" id="IPR051321">
    <property type="entry name" value="PHA/PHB_synthase"/>
</dbReference>
<protein>
    <recommendedName>
        <fullName evidence="1">PHB de-polymerase C-terminal domain-containing protein</fullName>
    </recommendedName>
</protein>
<gene>
    <name evidence="2" type="ORF">SZ25_00801</name>
</gene>
<evidence type="ECO:0000313" key="2">
    <source>
        <dbReference type="EMBL" id="KKB96130.1"/>
    </source>
</evidence>
<dbReference type="AlphaFoldDB" id="A0A0F5MMV7"/>
<dbReference type="InterPro" id="IPR010915">
    <property type="entry name" value="PHB_depoly_PhaZ"/>
</dbReference>
<proteinExistence type="predicted"/>
<dbReference type="PANTHER" id="PTHR36837:SF4">
    <property type="entry name" value="BLR0908 PROTEIN"/>
    <property type="match status" value="1"/>
</dbReference>
<evidence type="ECO:0000259" key="1">
    <source>
        <dbReference type="Pfam" id="PF06850"/>
    </source>
</evidence>
<comment type="caution">
    <text evidence="2">The sequence shown here is derived from an EMBL/GenBank/DDBJ whole genome shotgun (WGS) entry which is preliminary data.</text>
</comment>